<reference evidence="2" key="1">
    <citation type="journal article" date="2019" name="Int. J. Syst. Evol. Microbiol.">
        <title>The Global Catalogue of Microorganisms (GCM) 10K type strain sequencing project: providing services to taxonomists for standard genome sequencing and annotation.</title>
        <authorList>
            <consortium name="The Broad Institute Genomics Platform"/>
            <consortium name="The Broad Institute Genome Sequencing Center for Infectious Disease"/>
            <person name="Wu L."/>
            <person name="Ma J."/>
        </authorList>
    </citation>
    <scope>NUCLEOTIDE SEQUENCE [LARGE SCALE GENOMIC DNA]</scope>
    <source>
        <strain evidence="2">JCM 14326</strain>
    </source>
</reference>
<dbReference type="Gene3D" id="2.30.320.10">
    <property type="entry name" value="YwqG-like"/>
    <property type="match status" value="1"/>
</dbReference>
<keyword evidence="2" id="KW-1185">Reference proteome</keyword>
<dbReference type="Proteomes" id="UP001501094">
    <property type="component" value="Unassembled WGS sequence"/>
</dbReference>
<accession>A0ABP4ZS98</accession>
<evidence type="ECO:0000313" key="1">
    <source>
        <dbReference type="EMBL" id="GAA1869861.1"/>
    </source>
</evidence>
<dbReference type="Gene3D" id="1.25.10.10">
    <property type="entry name" value="Leucine-rich Repeat Variant"/>
    <property type="match status" value="1"/>
</dbReference>
<comment type="caution">
    <text evidence="1">The sequence shown here is derived from an EMBL/GenBank/DDBJ whole genome shotgun (WGS) entry which is preliminary data.</text>
</comment>
<dbReference type="InterPro" id="IPR011989">
    <property type="entry name" value="ARM-like"/>
</dbReference>
<organism evidence="1 2">
    <name type="scientific">Myceligenerans crystallogenes</name>
    <dbReference type="NCBI Taxonomy" id="316335"/>
    <lineage>
        <taxon>Bacteria</taxon>
        <taxon>Bacillati</taxon>
        <taxon>Actinomycetota</taxon>
        <taxon>Actinomycetes</taxon>
        <taxon>Micrococcales</taxon>
        <taxon>Promicromonosporaceae</taxon>
        <taxon>Myceligenerans</taxon>
    </lineage>
</organism>
<gene>
    <name evidence="1" type="ORF">GCM10009751_30940</name>
</gene>
<dbReference type="EMBL" id="BAAANL010000006">
    <property type="protein sequence ID" value="GAA1869861.1"/>
    <property type="molecule type" value="Genomic_DNA"/>
</dbReference>
<protein>
    <recommendedName>
        <fullName evidence="3">DUF1963 domain-containing protein</fullName>
    </recommendedName>
</protein>
<name>A0ABP4ZS98_9MICO</name>
<evidence type="ECO:0008006" key="3">
    <source>
        <dbReference type="Google" id="ProtNLM"/>
    </source>
</evidence>
<dbReference type="RefSeq" id="WP_344104572.1">
    <property type="nucleotide sequence ID" value="NZ_BAAANL010000006.1"/>
</dbReference>
<proteinExistence type="predicted"/>
<evidence type="ECO:0000313" key="2">
    <source>
        <dbReference type="Proteomes" id="UP001501094"/>
    </source>
</evidence>
<sequence>MHAPPQAAVPPYDPPAQDLVAELRTHAAETRGQDRQFHDRLDGLLPRLSDVRILRDVLAEDAADDDADRRVAGHLRTPAGGARAAEHAHRWWPLFAERPDLLAEFLGDDVDGYPTGAPGLRPEPGPLGYLDYDRWVDSPAVALTVLEQFPVAPEALVARLTALAVGRTRYRHAARRALATHPRAAELARKGLSDDDASVRASAAEWLAALGDTDVPAPEPGWELPAAVPGPVRGLPRAVVGHIDLFLQESTLQGIPRADVERWLALARPDVRLGAGWDGPVAARLGSPLMLPADASVPATVHDDGDVREHQLLATIDLSAIPPGATDLPLPPDGHLLLCANPDLEIYPEGSAVYVPAGAPVVERQTNYDWEPYEYDTPEDLDEDLRRAGELRVGHGYTLPDVTKELRAVHPRAEEIMYVWDGIPDTVGPAGGSGEWRLGGHAFDHEGWGDPAARSAALHEQTGRSEPGDWVLLAQWDGLPMASVYWTITREDLAERRFDRVEVCMYSNP</sequence>